<organism evidence="2 3">
    <name type="scientific">Lingula anatina</name>
    <name type="common">Brachiopod</name>
    <name type="synonym">Lingula unguis</name>
    <dbReference type="NCBI Taxonomy" id="7574"/>
    <lineage>
        <taxon>Eukaryota</taxon>
        <taxon>Metazoa</taxon>
        <taxon>Spiralia</taxon>
        <taxon>Lophotrochozoa</taxon>
        <taxon>Brachiopoda</taxon>
        <taxon>Linguliformea</taxon>
        <taxon>Lingulata</taxon>
        <taxon>Lingulida</taxon>
        <taxon>Linguloidea</taxon>
        <taxon>Lingulidae</taxon>
        <taxon>Lingula</taxon>
    </lineage>
</organism>
<dbReference type="KEGG" id="lak:106153889"/>
<feature type="region of interest" description="Disordered" evidence="1">
    <location>
        <begin position="388"/>
        <end position="418"/>
    </location>
</feature>
<dbReference type="RefSeq" id="XP_013383472.1">
    <property type="nucleotide sequence ID" value="XM_013528018.1"/>
</dbReference>
<dbReference type="Proteomes" id="UP000085678">
    <property type="component" value="Unplaced"/>
</dbReference>
<protein>
    <submittedName>
        <fullName evidence="3 4">Uncharacterized protein LOC106153889</fullName>
    </submittedName>
</protein>
<reference evidence="3 4" key="1">
    <citation type="journal article" date="2015" name="Nat. Commun.">
        <title>The Lingula genome provides insights into brachiopod evolution and the origin of phosphate biomineralization.</title>
        <authorList>
            <person name="Luo Y.J."/>
            <person name="Takeuchi T."/>
            <person name="Koyanagi R."/>
            <person name="Yamada L."/>
            <person name="Kanda M."/>
            <person name="Khalturina M."/>
            <person name="Fujie M."/>
            <person name="Yamasaki S.I."/>
            <person name="Endo K."/>
            <person name="Satoh N."/>
        </authorList>
    </citation>
    <scope>NUCLEOTIDE SEQUENCE</scope>
</reference>
<keyword evidence="2" id="KW-1185">Reference proteome</keyword>
<evidence type="ECO:0000313" key="2">
    <source>
        <dbReference type="Proteomes" id="UP000085678"/>
    </source>
</evidence>
<accession>A0A1S3HBR5</accession>
<feature type="compositionally biased region" description="Polar residues" evidence="1">
    <location>
        <begin position="106"/>
        <end position="135"/>
    </location>
</feature>
<feature type="region of interest" description="Disordered" evidence="1">
    <location>
        <begin position="106"/>
        <end position="136"/>
    </location>
</feature>
<dbReference type="GeneID" id="106153889"/>
<evidence type="ECO:0000313" key="4">
    <source>
        <dbReference type="RefSeq" id="XP_013383473.1"/>
    </source>
</evidence>
<evidence type="ECO:0000313" key="3">
    <source>
        <dbReference type="RefSeq" id="XP_013383472.1"/>
    </source>
</evidence>
<dbReference type="RefSeq" id="XP_013383473.1">
    <property type="nucleotide sequence ID" value="XM_013528019.1"/>
</dbReference>
<evidence type="ECO:0000256" key="1">
    <source>
        <dbReference type="SAM" id="MobiDB-lite"/>
    </source>
</evidence>
<dbReference type="AlphaFoldDB" id="A0A1S3HBR5"/>
<name>A0A1S3HBR5_LINAN</name>
<gene>
    <name evidence="3 4" type="primary">LOC106153889</name>
</gene>
<reference evidence="3 4" key="2">
    <citation type="submission" date="2025-04" db="UniProtKB">
        <authorList>
            <consortium name="RefSeq"/>
        </authorList>
    </citation>
    <scope>IDENTIFICATION</scope>
</reference>
<sequence>MANEDENSNESSLDCLQGEDSEQALDMTSIGVITTTLDLPSSLSSNISEEELLENLENRKVLSSLPSPSTQPSLQADILAGKIHSAMNASICLSGDNISQQSLLSSDMNSTTDNQQTSLASSDVHPPSSNTNEPSMCSIIGLTGKVPRKSTPRKIQPKPSPFNTIETVSPLQQAVNSSSRLNRSISMGNELEKTVYVVTVDNLDILNSLQESGLHVELATSKAAGSPPHQAVVIENHFNDTELLGSVAAETEVTTTFQGLADLQRASVSQGGCSGGLATLDAIGTIIDVQSGGSQLWETTDVVKMPGVEDSSDNDLNTSQESFVALVPLGDGSLPLTPREQELALRSFNKRMRDREKKRLLRKDPDYRLKEKEAAKQRMKLRRLDPLYREHERQRDRARRRVVRETNPNQRAKERERDRIYKRRHRVLSVDYVMSEVEVSDSVNESLSAFCSDIVDLPSTAESNS</sequence>
<proteinExistence type="predicted"/>